<name>A0A8S1XQT9_PAROT</name>
<keyword evidence="3" id="KW-1185">Reference proteome</keyword>
<dbReference type="OMA" id="CETKTQI"/>
<keyword evidence="1" id="KW-1133">Transmembrane helix</keyword>
<proteinExistence type="predicted"/>
<sequence>MLQIIKYLLITQTTYLTYAELIYPLMNQENTAQWEDNIWMNCETKTQILPTKCSEGELDWGECYKIPSEGLCTINDIKTTSQGELYFVVDFLRDKEDDILRSYDIEINRNRYQWIELTVNSLRLDSNSISIKILTPGLVIAGLTIRNTPTPFSSNSICEDNFFYFNYNCIPQICSDSISTITSSAHNYSLSLIEQNTNNLKITSQFNIHLNNCLVPKVYLTKSIEDDTITKILTDDQVKVDETDKSVLLYYLTPSQYQSCENFETQEAIVYQCYIGVAISVNKATQYLLMLISQIMVEKSTGAYTNSIQIFEIPTSNSESSTIGPIIIFSDASNSLIDTSNMLIQTTQTIVDPNYQHYQINFLNATMTQDSNTIDLKLEEQQQIGLKKEFTLSYDSNEFDKQQNYSISISSSLTLNSTRRLLGQRNIIPQLQIYNSFDGNKVEYQEVNIYLNQQTTLKGGYMALIIIAVTVCSLLFIMVTIVLVEKVENKYFKIKQNEDKRTPTDIQSN</sequence>
<evidence type="ECO:0000313" key="3">
    <source>
        <dbReference type="Proteomes" id="UP000683925"/>
    </source>
</evidence>
<keyword evidence="1" id="KW-0472">Membrane</keyword>
<accession>A0A8S1XQT9</accession>
<gene>
    <name evidence="2" type="ORF">POCTA_138.1.T1300142</name>
</gene>
<evidence type="ECO:0000256" key="1">
    <source>
        <dbReference type="SAM" id="Phobius"/>
    </source>
</evidence>
<dbReference type="EMBL" id="CAJJDP010000130">
    <property type="protein sequence ID" value="CAD8203661.1"/>
    <property type="molecule type" value="Genomic_DNA"/>
</dbReference>
<dbReference type="AlphaFoldDB" id="A0A8S1XQT9"/>
<keyword evidence="1" id="KW-0812">Transmembrane</keyword>
<organism evidence="2 3">
    <name type="scientific">Paramecium octaurelia</name>
    <dbReference type="NCBI Taxonomy" id="43137"/>
    <lineage>
        <taxon>Eukaryota</taxon>
        <taxon>Sar</taxon>
        <taxon>Alveolata</taxon>
        <taxon>Ciliophora</taxon>
        <taxon>Intramacronucleata</taxon>
        <taxon>Oligohymenophorea</taxon>
        <taxon>Peniculida</taxon>
        <taxon>Parameciidae</taxon>
        <taxon>Paramecium</taxon>
    </lineage>
</organism>
<evidence type="ECO:0000313" key="2">
    <source>
        <dbReference type="EMBL" id="CAD8203661.1"/>
    </source>
</evidence>
<dbReference type="OrthoDB" id="308112at2759"/>
<feature type="transmembrane region" description="Helical" evidence="1">
    <location>
        <begin position="461"/>
        <end position="484"/>
    </location>
</feature>
<protein>
    <recommendedName>
        <fullName evidence="4">Transmembrane protein</fullName>
    </recommendedName>
</protein>
<reference evidence="2" key="1">
    <citation type="submission" date="2021-01" db="EMBL/GenBank/DDBJ databases">
        <authorList>
            <consortium name="Genoscope - CEA"/>
            <person name="William W."/>
        </authorList>
    </citation>
    <scope>NUCLEOTIDE SEQUENCE</scope>
</reference>
<dbReference type="Proteomes" id="UP000683925">
    <property type="component" value="Unassembled WGS sequence"/>
</dbReference>
<comment type="caution">
    <text evidence="2">The sequence shown here is derived from an EMBL/GenBank/DDBJ whole genome shotgun (WGS) entry which is preliminary data.</text>
</comment>
<evidence type="ECO:0008006" key="4">
    <source>
        <dbReference type="Google" id="ProtNLM"/>
    </source>
</evidence>